<dbReference type="GO" id="GO:0003700">
    <property type="term" value="F:DNA-binding transcription factor activity"/>
    <property type="evidence" value="ECO:0007669"/>
    <property type="project" value="InterPro"/>
</dbReference>
<dbReference type="GO" id="GO:0043565">
    <property type="term" value="F:sequence-specific DNA binding"/>
    <property type="evidence" value="ECO:0007669"/>
    <property type="project" value="InterPro"/>
</dbReference>
<feature type="domain" description="WRKY" evidence="8">
    <location>
        <begin position="174"/>
        <end position="239"/>
    </location>
</feature>
<keyword evidence="4" id="KW-0238">DNA-binding</keyword>
<comment type="subcellular location">
    <subcellularLocation>
        <location evidence="1">Nucleus</location>
    </subcellularLocation>
</comment>
<keyword evidence="10" id="KW-1185">Reference proteome</keyword>
<evidence type="ECO:0000256" key="5">
    <source>
        <dbReference type="ARBA" id="ARBA00023163"/>
    </source>
</evidence>
<keyword evidence="5" id="KW-0804">Transcription</keyword>
<dbReference type="PANTHER" id="PTHR31221">
    <property type="entry name" value="WRKY TRANSCRIPTION FACTOR PROTEIN 1-RELATED"/>
    <property type="match status" value="1"/>
</dbReference>
<dbReference type="EMBL" id="JBAMMX010000005">
    <property type="protein sequence ID" value="KAK6941110.1"/>
    <property type="molecule type" value="Genomic_DNA"/>
</dbReference>
<dbReference type="SUPFAM" id="SSF118290">
    <property type="entry name" value="WRKY DNA-binding domain"/>
    <property type="match status" value="1"/>
</dbReference>
<evidence type="ECO:0000256" key="6">
    <source>
        <dbReference type="ARBA" id="ARBA00023242"/>
    </source>
</evidence>
<proteinExistence type="inferred from homology"/>
<name>A0AAN8VWA2_9MAGN</name>
<protein>
    <submittedName>
        <fullName evidence="9">WRKY domain</fullName>
    </submittedName>
</protein>
<gene>
    <name evidence="9" type="ORF">RJ641_030641</name>
</gene>
<dbReference type="InterPro" id="IPR036576">
    <property type="entry name" value="WRKY_dom_sf"/>
</dbReference>
<evidence type="ECO:0000256" key="4">
    <source>
        <dbReference type="ARBA" id="ARBA00023125"/>
    </source>
</evidence>
<dbReference type="PANTHER" id="PTHR31221:SF289">
    <property type="entry name" value="WRKY TRANSCRIPTION FACTOR 68"/>
    <property type="match status" value="1"/>
</dbReference>
<dbReference type="Proteomes" id="UP001370490">
    <property type="component" value="Unassembled WGS sequence"/>
</dbReference>
<comment type="caution">
    <text evidence="9">The sequence shown here is derived from an EMBL/GenBank/DDBJ whole genome shotgun (WGS) entry which is preliminary data.</text>
</comment>
<keyword evidence="6" id="KW-0539">Nucleus</keyword>
<dbReference type="InterPro" id="IPR044810">
    <property type="entry name" value="WRKY_plant"/>
</dbReference>
<dbReference type="InterPro" id="IPR017396">
    <property type="entry name" value="TF_WRKY_IIc"/>
</dbReference>
<reference evidence="9 10" key="1">
    <citation type="submission" date="2023-12" db="EMBL/GenBank/DDBJ databases">
        <title>A high-quality genome assembly for Dillenia turbinata (Dilleniales).</title>
        <authorList>
            <person name="Chanderbali A."/>
        </authorList>
    </citation>
    <scope>NUCLEOTIDE SEQUENCE [LARGE SCALE GENOMIC DNA]</scope>
    <source>
        <strain evidence="9">LSX21</strain>
        <tissue evidence="9">Leaf</tissue>
    </source>
</reference>
<comment type="similarity">
    <text evidence="2">Belongs to the WRKY group II-c family.</text>
</comment>
<evidence type="ECO:0000313" key="9">
    <source>
        <dbReference type="EMBL" id="KAK6941110.1"/>
    </source>
</evidence>
<evidence type="ECO:0000256" key="3">
    <source>
        <dbReference type="ARBA" id="ARBA00023015"/>
    </source>
</evidence>
<feature type="compositionally biased region" description="Basic residues" evidence="7">
    <location>
        <begin position="151"/>
        <end position="161"/>
    </location>
</feature>
<keyword evidence="3" id="KW-0805">Transcription regulation</keyword>
<evidence type="ECO:0000259" key="8">
    <source>
        <dbReference type="PROSITE" id="PS50811"/>
    </source>
</evidence>
<dbReference type="PROSITE" id="PS50811">
    <property type="entry name" value="WRKY"/>
    <property type="match status" value="1"/>
</dbReference>
<dbReference type="Gene3D" id="2.20.25.80">
    <property type="entry name" value="WRKY domain"/>
    <property type="match status" value="1"/>
</dbReference>
<dbReference type="InterPro" id="IPR003657">
    <property type="entry name" value="WRKY_dom"/>
</dbReference>
<organism evidence="9 10">
    <name type="scientific">Dillenia turbinata</name>
    <dbReference type="NCBI Taxonomy" id="194707"/>
    <lineage>
        <taxon>Eukaryota</taxon>
        <taxon>Viridiplantae</taxon>
        <taxon>Streptophyta</taxon>
        <taxon>Embryophyta</taxon>
        <taxon>Tracheophyta</taxon>
        <taxon>Spermatophyta</taxon>
        <taxon>Magnoliopsida</taxon>
        <taxon>eudicotyledons</taxon>
        <taxon>Gunneridae</taxon>
        <taxon>Pentapetalae</taxon>
        <taxon>Dilleniales</taxon>
        <taxon>Dilleniaceae</taxon>
        <taxon>Dillenia</taxon>
    </lineage>
</organism>
<dbReference type="AlphaFoldDB" id="A0AAN8VWA2"/>
<accession>A0AAN8VWA2</accession>
<dbReference type="Pfam" id="PF03106">
    <property type="entry name" value="WRKY"/>
    <property type="match status" value="1"/>
</dbReference>
<sequence>MEKKEAVIKMEDPVGSSSTTSIQPLFSALGLFEEKSSSFGFMELLGFQDFITPSLVDLPHQQLPTSYSSSPALMMIDQHKCSNSTTCSNNVVVGHAESSEILNIVNPATPNSSSISSESGEAVNDVEQQPQTTNTTDKPLDEDDEQPKTNKQLKAKKTNQKKQRDPRFAFMTKSEVDHLEDGYRWRKYGQKAVKNSPFPRSYYRCTTAACGVKKRVERSFNDPSIVVTTYEGQHTHPSPTMPRTFPPSSTVLPDSAIADATFAVTPLTVPRFNDTQHHHHPSFVNTTNMSMSSSPLNFGYVGSVSNTTTSSTSGLLPEWRFCTPNPNNPTALLRDNGLLQDMILPAAAHIIRKEGQST</sequence>
<feature type="region of interest" description="Disordered" evidence="7">
    <location>
        <begin position="107"/>
        <end position="167"/>
    </location>
</feature>
<evidence type="ECO:0000256" key="7">
    <source>
        <dbReference type="SAM" id="MobiDB-lite"/>
    </source>
</evidence>
<evidence type="ECO:0000256" key="2">
    <source>
        <dbReference type="ARBA" id="ARBA00008964"/>
    </source>
</evidence>
<dbReference type="PIRSF" id="PIRSF038130">
    <property type="entry name" value="TF_WRKY_IIc"/>
    <property type="match status" value="1"/>
</dbReference>
<evidence type="ECO:0000256" key="1">
    <source>
        <dbReference type="ARBA" id="ARBA00004123"/>
    </source>
</evidence>
<evidence type="ECO:0000313" key="10">
    <source>
        <dbReference type="Proteomes" id="UP001370490"/>
    </source>
</evidence>
<dbReference type="FunFam" id="2.20.25.80:FF:000003">
    <property type="entry name" value="WRKY transcription factor 57"/>
    <property type="match status" value="1"/>
</dbReference>
<feature type="compositionally biased region" description="Polar residues" evidence="7">
    <location>
        <begin position="126"/>
        <end position="137"/>
    </location>
</feature>
<dbReference type="SMART" id="SM00774">
    <property type="entry name" value="WRKY"/>
    <property type="match status" value="1"/>
</dbReference>
<dbReference type="GO" id="GO:0005634">
    <property type="term" value="C:nucleus"/>
    <property type="evidence" value="ECO:0007669"/>
    <property type="project" value="UniProtKB-SubCell"/>
</dbReference>